<keyword evidence="2" id="KW-1185">Reference proteome</keyword>
<dbReference type="EMBL" id="MU267987">
    <property type="protein sequence ID" value="KAH7906683.1"/>
    <property type="molecule type" value="Genomic_DNA"/>
</dbReference>
<accession>A0ACB8A0W3</accession>
<evidence type="ECO:0000313" key="1">
    <source>
        <dbReference type="EMBL" id="KAH7906683.1"/>
    </source>
</evidence>
<evidence type="ECO:0000313" key="2">
    <source>
        <dbReference type="Proteomes" id="UP000790377"/>
    </source>
</evidence>
<organism evidence="1 2">
    <name type="scientific">Hygrophoropsis aurantiaca</name>
    <dbReference type="NCBI Taxonomy" id="72124"/>
    <lineage>
        <taxon>Eukaryota</taxon>
        <taxon>Fungi</taxon>
        <taxon>Dikarya</taxon>
        <taxon>Basidiomycota</taxon>
        <taxon>Agaricomycotina</taxon>
        <taxon>Agaricomycetes</taxon>
        <taxon>Agaricomycetidae</taxon>
        <taxon>Boletales</taxon>
        <taxon>Coniophorineae</taxon>
        <taxon>Hygrophoropsidaceae</taxon>
        <taxon>Hygrophoropsis</taxon>
    </lineage>
</organism>
<protein>
    <submittedName>
        <fullName evidence="1">Uncharacterized protein</fullName>
    </submittedName>
</protein>
<name>A0ACB8A0W3_9AGAM</name>
<gene>
    <name evidence="1" type="ORF">BJ138DRAFT_1015822</name>
</gene>
<proteinExistence type="predicted"/>
<dbReference type="Proteomes" id="UP000790377">
    <property type="component" value="Unassembled WGS sequence"/>
</dbReference>
<sequence>GMPPDEVHDILESLDGVHGRYVFSSRGNFYFFNIVSSSMAVVTKPKGKEAL</sequence>
<feature type="non-terminal residue" evidence="1">
    <location>
        <position position="1"/>
    </location>
</feature>
<reference evidence="1" key="1">
    <citation type="journal article" date="2021" name="New Phytol.">
        <title>Evolutionary innovations through gain and loss of genes in the ectomycorrhizal Boletales.</title>
        <authorList>
            <person name="Wu G."/>
            <person name="Miyauchi S."/>
            <person name="Morin E."/>
            <person name="Kuo A."/>
            <person name="Drula E."/>
            <person name="Varga T."/>
            <person name="Kohler A."/>
            <person name="Feng B."/>
            <person name="Cao Y."/>
            <person name="Lipzen A."/>
            <person name="Daum C."/>
            <person name="Hundley H."/>
            <person name="Pangilinan J."/>
            <person name="Johnson J."/>
            <person name="Barry K."/>
            <person name="LaButti K."/>
            <person name="Ng V."/>
            <person name="Ahrendt S."/>
            <person name="Min B."/>
            <person name="Choi I.G."/>
            <person name="Park H."/>
            <person name="Plett J.M."/>
            <person name="Magnuson J."/>
            <person name="Spatafora J.W."/>
            <person name="Nagy L.G."/>
            <person name="Henrissat B."/>
            <person name="Grigoriev I.V."/>
            <person name="Yang Z.L."/>
            <person name="Xu J."/>
            <person name="Martin F.M."/>
        </authorList>
    </citation>
    <scope>NUCLEOTIDE SEQUENCE</scope>
    <source>
        <strain evidence="1">ATCC 28755</strain>
    </source>
</reference>
<comment type="caution">
    <text evidence="1">The sequence shown here is derived from an EMBL/GenBank/DDBJ whole genome shotgun (WGS) entry which is preliminary data.</text>
</comment>